<dbReference type="Proteomes" id="UP000249725">
    <property type="component" value="Unassembled WGS sequence"/>
</dbReference>
<dbReference type="PANTHER" id="PTHR43685:SF2">
    <property type="entry name" value="GLYCOSYLTRANSFERASE 2-LIKE DOMAIN-CONTAINING PROTEIN"/>
    <property type="match status" value="1"/>
</dbReference>
<dbReference type="Gene3D" id="3.90.550.10">
    <property type="entry name" value="Spore Coat Polysaccharide Biosynthesis Protein SpsA, Chain A"/>
    <property type="match status" value="1"/>
</dbReference>
<dbReference type="InterPro" id="IPR029044">
    <property type="entry name" value="Nucleotide-diphossugar_trans"/>
</dbReference>
<dbReference type="Pfam" id="PF00535">
    <property type="entry name" value="Glycos_transf_2"/>
    <property type="match status" value="1"/>
</dbReference>
<dbReference type="InterPro" id="IPR050834">
    <property type="entry name" value="Glycosyltransf_2"/>
</dbReference>
<dbReference type="InterPro" id="IPR003737">
    <property type="entry name" value="GlcNAc_PI_deacetylase-related"/>
</dbReference>
<protein>
    <recommendedName>
        <fullName evidence="1">Glycosyltransferase 2-like domain-containing protein</fullName>
    </recommendedName>
</protein>
<sequence length="546" mass="60148">MEHKLVPYNAVLCLDARSVLVLAPHADDEVLGCGGAILAHVDAGSAVKVVIATDGAFGLEGEARAQFAELRRAESRAAAQVLGYGEPVFWSYPDQGLAYGERLIHDILAAAQGCDLIYAPSVHEMHPDHRALGMAAVEAVRRLGGPVRLAAYEVGVPLPPNLLLDISASAHRKQAAVACFASQLERQDYGRHVEALNQFRTYTLPKDVTAAEAYLVLSAEDIGRDMLGLYQPEHRRQRRLGLRIDAWDAPLVSVLIRSVDRPELDDALDSVALQTYPNIEVVVVDATGKHRALPAWCGRFPMKLVGQGRALSRSEAANAALDAASGELLIFLDDDDLFHAEHVARLAEAKTKAQAQVAHSGVEVVDGRGVIDVYDDGVTAARLMAWNRLPIMGVMFDRSLVEQGCRFDESLDVYEDWDFWLQITRLGKLARSVGVTATYRAHLGRSILSDGLDEPQQAAWRHRIWAKWLRRWGPEDMQALVDDLRAGARERERKIAEAAFAESELRRALLERELEIQALRNSTSWRLTAPVRALMGLLRRSPAAVA</sequence>
<accession>A0A328AVJ4</accession>
<feature type="domain" description="Glycosyltransferase 2-like" evidence="1">
    <location>
        <begin position="262"/>
        <end position="367"/>
    </location>
</feature>
<dbReference type="InterPro" id="IPR024078">
    <property type="entry name" value="LmbE-like_dom_sf"/>
</dbReference>
<dbReference type="Pfam" id="PF02585">
    <property type="entry name" value="PIG-L"/>
    <property type="match status" value="1"/>
</dbReference>
<dbReference type="AlphaFoldDB" id="A0A328AVJ4"/>
<dbReference type="SUPFAM" id="SSF102588">
    <property type="entry name" value="LmbE-like"/>
    <property type="match status" value="1"/>
</dbReference>
<dbReference type="PANTHER" id="PTHR43685">
    <property type="entry name" value="GLYCOSYLTRANSFERASE"/>
    <property type="match status" value="1"/>
</dbReference>
<organism evidence="2 3">
    <name type="scientific">Phenylobacterium deserti</name>
    <dbReference type="NCBI Taxonomy" id="1914756"/>
    <lineage>
        <taxon>Bacteria</taxon>
        <taxon>Pseudomonadati</taxon>
        <taxon>Pseudomonadota</taxon>
        <taxon>Alphaproteobacteria</taxon>
        <taxon>Caulobacterales</taxon>
        <taxon>Caulobacteraceae</taxon>
        <taxon>Phenylobacterium</taxon>
    </lineage>
</organism>
<gene>
    <name evidence="2" type="ORF">DJ018_02980</name>
</gene>
<comment type="caution">
    <text evidence="2">The sequence shown here is derived from an EMBL/GenBank/DDBJ whole genome shotgun (WGS) entry which is preliminary data.</text>
</comment>
<reference evidence="3" key="1">
    <citation type="submission" date="2018-05" db="EMBL/GenBank/DDBJ databases">
        <authorList>
            <person name="Li X."/>
        </authorList>
    </citation>
    <scope>NUCLEOTIDE SEQUENCE [LARGE SCALE GENOMIC DNA]</scope>
    <source>
        <strain evidence="3">YIM 73061</strain>
    </source>
</reference>
<proteinExistence type="predicted"/>
<name>A0A328AVJ4_9CAUL</name>
<evidence type="ECO:0000313" key="2">
    <source>
        <dbReference type="EMBL" id="RAK56948.1"/>
    </source>
</evidence>
<dbReference type="OrthoDB" id="9790023at2"/>
<keyword evidence="3" id="KW-1185">Reference proteome</keyword>
<dbReference type="RefSeq" id="WP_111513400.1">
    <property type="nucleotide sequence ID" value="NZ_QFYR01000001.1"/>
</dbReference>
<dbReference type="InterPro" id="IPR001173">
    <property type="entry name" value="Glyco_trans_2-like"/>
</dbReference>
<dbReference type="SUPFAM" id="SSF53448">
    <property type="entry name" value="Nucleotide-diphospho-sugar transferases"/>
    <property type="match status" value="1"/>
</dbReference>
<dbReference type="Gene3D" id="3.40.50.10320">
    <property type="entry name" value="LmbE-like"/>
    <property type="match status" value="1"/>
</dbReference>
<evidence type="ECO:0000259" key="1">
    <source>
        <dbReference type="Pfam" id="PF00535"/>
    </source>
</evidence>
<evidence type="ECO:0000313" key="3">
    <source>
        <dbReference type="Proteomes" id="UP000249725"/>
    </source>
</evidence>
<dbReference type="EMBL" id="QFYR01000001">
    <property type="protein sequence ID" value="RAK56948.1"/>
    <property type="molecule type" value="Genomic_DNA"/>
</dbReference>